<feature type="region of interest" description="Disordered" evidence="4">
    <location>
        <begin position="111"/>
        <end position="262"/>
    </location>
</feature>
<evidence type="ECO:0000256" key="4">
    <source>
        <dbReference type="SAM" id="MobiDB-lite"/>
    </source>
</evidence>
<dbReference type="HAMAP" id="MF_00984">
    <property type="entry name" value="SSB"/>
    <property type="match status" value="1"/>
</dbReference>
<evidence type="ECO:0000256" key="2">
    <source>
        <dbReference type="HAMAP-Rule" id="MF_00984"/>
    </source>
</evidence>
<dbReference type="OrthoDB" id="9809878at2"/>
<dbReference type="PROSITE" id="PS50935">
    <property type="entry name" value="SSB"/>
    <property type="match status" value="1"/>
</dbReference>
<dbReference type="CDD" id="cd04496">
    <property type="entry name" value="SSB_OBF"/>
    <property type="match status" value="1"/>
</dbReference>
<dbReference type="AlphaFoldDB" id="A0A662ZJD1"/>
<dbReference type="Proteomes" id="UP000243745">
    <property type="component" value="Unassembled WGS sequence"/>
</dbReference>
<name>A0A662ZJD1_9GAMM</name>
<comment type="caution">
    <text evidence="2">Lacks conserved residue(s) required for the propagation of feature annotation.</text>
</comment>
<feature type="compositionally biased region" description="Low complexity" evidence="4">
    <location>
        <begin position="115"/>
        <end position="134"/>
    </location>
</feature>
<evidence type="ECO:0000256" key="3">
    <source>
        <dbReference type="RuleBase" id="RU000524"/>
    </source>
</evidence>
<keyword evidence="6" id="KW-1185">Reference proteome</keyword>
<accession>A0A662ZJD1</accession>
<sequence>MAARGVNKAILVGNLAAEPDFRMLNGGSNSVATVSLATNESFRDQNGNIQERTEWHRIVFWGRLAEIARDYLHKGSQVYVEGKIRTRSYDDQNGQRKYITEIQVTDLQMLGNKPQNQDNNGYGANNYNQQYGGNSLQNPQRGNQQYNGNGHNNQGNYNNNGFNNNNFGNNGNFNNNYGRSGNNVPQQQNPMPEPSYNQSSSQNGSDNAYPGLPPLPSQGAAQTAPGNLNIEKASDSGAGSNSEFTAKEPDMHSSFNDDPLPF</sequence>
<dbReference type="InterPro" id="IPR000424">
    <property type="entry name" value="Primosome_PriB/ssb"/>
</dbReference>
<dbReference type="RefSeq" id="WP_051621682.1">
    <property type="nucleotide sequence ID" value="NZ_FOXF01000049.1"/>
</dbReference>
<evidence type="ECO:0000313" key="6">
    <source>
        <dbReference type="Proteomes" id="UP000243745"/>
    </source>
</evidence>
<gene>
    <name evidence="5" type="ORF">SAMN02910344_01973</name>
</gene>
<dbReference type="PANTHER" id="PTHR10302:SF27">
    <property type="entry name" value="SINGLE-STRANDED DNA-BINDING PROTEIN"/>
    <property type="match status" value="1"/>
</dbReference>
<reference evidence="5 6" key="1">
    <citation type="submission" date="2016-10" db="EMBL/GenBank/DDBJ databases">
        <authorList>
            <person name="Varghese N."/>
            <person name="Submissions S."/>
        </authorList>
    </citation>
    <scope>NUCLEOTIDE SEQUENCE [LARGE SCALE GENOMIC DNA]</scope>
    <source>
        <strain evidence="5 6">DSM 1361</strain>
    </source>
</reference>
<dbReference type="GO" id="GO:0006260">
    <property type="term" value="P:DNA replication"/>
    <property type="evidence" value="ECO:0007669"/>
    <property type="project" value="InterPro"/>
</dbReference>
<proteinExistence type="inferred from homology"/>
<feature type="compositionally biased region" description="Low complexity" evidence="4">
    <location>
        <begin position="142"/>
        <end position="183"/>
    </location>
</feature>
<dbReference type="GO" id="GO:0009295">
    <property type="term" value="C:nucleoid"/>
    <property type="evidence" value="ECO:0007669"/>
    <property type="project" value="TreeGrafter"/>
</dbReference>
<dbReference type="GO" id="GO:0003697">
    <property type="term" value="F:single-stranded DNA binding"/>
    <property type="evidence" value="ECO:0007669"/>
    <property type="project" value="UniProtKB-UniRule"/>
</dbReference>
<dbReference type="PANTHER" id="PTHR10302">
    <property type="entry name" value="SINGLE-STRANDED DNA-BINDING PROTEIN"/>
    <property type="match status" value="1"/>
</dbReference>
<dbReference type="InterPro" id="IPR011344">
    <property type="entry name" value="ssDNA-bd"/>
</dbReference>
<evidence type="ECO:0000256" key="1">
    <source>
        <dbReference type="ARBA" id="ARBA00023125"/>
    </source>
</evidence>
<dbReference type="Pfam" id="PF00436">
    <property type="entry name" value="SSB"/>
    <property type="match status" value="1"/>
</dbReference>
<protein>
    <recommendedName>
        <fullName evidence="2 3">Single-stranded DNA-binding protein</fullName>
        <shortName evidence="2">SSB</shortName>
    </recommendedName>
</protein>
<dbReference type="Gene3D" id="2.40.50.140">
    <property type="entry name" value="Nucleic acid-binding proteins"/>
    <property type="match status" value="1"/>
</dbReference>
<dbReference type="SUPFAM" id="SSF50249">
    <property type="entry name" value="Nucleic acid-binding proteins"/>
    <property type="match status" value="1"/>
</dbReference>
<feature type="compositionally biased region" description="Polar residues" evidence="4">
    <location>
        <begin position="184"/>
        <end position="206"/>
    </location>
</feature>
<dbReference type="InterPro" id="IPR012340">
    <property type="entry name" value="NA-bd_OB-fold"/>
</dbReference>
<dbReference type="EMBL" id="FOXF01000049">
    <property type="protein sequence ID" value="SFP65277.1"/>
    <property type="molecule type" value="Genomic_DNA"/>
</dbReference>
<organism evidence="5 6">
    <name type="scientific">Ruminobacter amylophilus</name>
    <dbReference type="NCBI Taxonomy" id="867"/>
    <lineage>
        <taxon>Bacteria</taxon>
        <taxon>Pseudomonadati</taxon>
        <taxon>Pseudomonadota</taxon>
        <taxon>Gammaproteobacteria</taxon>
        <taxon>Aeromonadales</taxon>
        <taxon>Succinivibrionaceae</taxon>
        <taxon>Ruminobacter</taxon>
    </lineage>
</organism>
<dbReference type="NCBIfam" id="TIGR00621">
    <property type="entry name" value="ssb"/>
    <property type="match status" value="1"/>
</dbReference>
<keyword evidence="1 2" id="KW-0238">DNA-binding</keyword>
<evidence type="ECO:0000313" key="5">
    <source>
        <dbReference type="EMBL" id="SFP65277.1"/>
    </source>
</evidence>
<comment type="subunit">
    <text evidence="2">Homotetramer.</text>
</comment>